<evidence type="ECO:0000256" key="1">
    <source>
        <dbReference type="SAM" id="Phobius"/>
    </source>
</evidence>
<dbReference type="EMBL" id="SOFS01000005">
    <property type="protein sequence ID" value="TFC23534.1"/>
    <property type="molecule type" value="Genomic_DNA"/>
</dbReference>
<accession>A0ABY2IUX5</accession>
<keyword evidence="1" id="KW-1133">Transmembrane helix</keyword>
<dbReference type="InterPro" id="IPR050510">
    <property type="entry name" value="Cation_transp_ATPase_P-type"/>
</dbReference>
<dbReference type="Gene3D" id="1.20.1110.10">
    <property type="entry name" value="Calcium-transporting ATPase, transmembrane domain"/>
    <property type="match status" value="1"/>
</dbReference>
<dbReference type="Proteomes" id="UP000297604">
    <property type="component" value="Unassembled WGS sequence"/>
</dbReference>
<protein>
    <recommendedName>
        <fullName evidence="4">Cation-transporting P-type ATPase C-terminal domain-containing protein</fullName>
    </recommendedName>
</protein>
<evidence type="ECO:0000313" key="3">
    <source>
        <dbReference type="Proteomes" id="UP000297604"/>
    </source>
</evidence>
<comment type="caution">
    <text evidence="2">The sequence shown here is derived from an EMBL/GenBank/DDBJ whole genome shotgun (WGS) entry which is preliminary data.</text>
</comment>
<keyword evidence="1" id="KW-0472">Membrane</keyword>
<sequence>MLADDNFATIQSAVHEGRRIRDNLQKSIVFILPTTAAESLVLLLAVLFGFALPLQPTQILWVNLITAATVGVFFLEQGIGSTTVEAQTAAATMPTFSRLAFLFTSRFLRASSLTLCTPFMNLWFSSTPIGVREWAYTLGLSAVIFLLVEVNKAIGRARAGRASRVAVP</sequence>
<feature type="transmembrane region" description="Helical" evidence="1">
    <location>
        <begin position="136"/>
        <end position="154"/>
    </location>
</feature>
<feature type="transmembrane region" description="Helical" evidence="1">
    <location>
        <begin position="107"/>
        <end position="124"/>
    </location>
</feature>
<keyword evidence="3" id="KW-1185">Reference proteome</keyword>
<dbReference type="SUPFAM" id="SSF81665">
    <property type="entry name" value="Calcium ATPase, transmembrane domain M"/>
    <property type="match status" value="1"/>
</dbReference>
<gene>
    <name evidence="2" type="ORF">E3O46_00385</name>
</gene>
<evidence type="ECO:0008006" key="4">
    <source>
        <dbReference type="Google" id="ProtNLM"/>
    </source>
</evidence>
<feature type="transmembrane region" description="Helical" evidence="1">
    <location>
        <begin position="58"/>
        <end position="75"/>
    </location>
</feature>
<feature type="transmembrane region" description="Helical" evidence="1">
    <location>
        <begin position="28"/>
        <end position="52"/>
    </location>
</feature>
<name>A0ABY2IUX5_9MICO</name>
<dbReference type="PANTHER" id="PTHR43294:SF20">
    <property type="entry name" value="P-TYPE ATPASE"/>
    <property type="match status" value="1"/>
</dbReference>
<proteinExistence type="predicted"/>
<dbReference type="RefSeq" id="WP_134447314.1">
    <property type="nucleotide sequence ID" value="NZ_SOFS01000005.1"/>
</dbReference>
<reference evidence="2 3" key="1">
    <citation type="submission" date="2019-03" db="EMBL/GenBank/DDBJ databases">
        <title>Genomics of glacier-inhabiting Cryobacterium strains.</title>
        <authorList>
            <person name="Liu Q."/>
            <person name="Xin Y.-H."/>
        </authorList>
    </citation>
    <scope>NUCLEOTIDE SEQUENCE [LARGE SCALE GENOMIC DNA]</scope>
    <source>
        <strain evidence="2 3">MDB1-5</strain>
    </source>
</reference>
<keyword evidence="1" id="KW-0812">Transmembrane</keyword>
<organism evidence="2 3">
    <name type="scientific">Cryobacterium glucosi</name>
    <dbReference type="NCBI Taxonomy" id="1259175"/>
    <lineage>
        <taxon>Bacteria</taxon>
        <taxon>Bacillati</taxon>
        <taxon>Actinomycetota</taxon>
        <taxon>Actinomycetes</taxon>
        <taxon>Micrococcales</taxon>
        <taxon>Microbacteriaceae</taxon>
        <taxon>Cryobacterium</taxon>
    </lineage>
</organism>
<evidence type="ECO:0000313" key="2">
    <source>
        <dbReference type="EMBL" id="TFC23534.1"/>
    </source>
</evidence>
<dbReference type="PANTHER" id="PTHR43294">
    <property type="entry name" value="SODIUM/POTASSIUM-TRANSPORTING ATPASE SUBUNIT ALPHA"/>
    <property type="match status" value="1"/>
</dbReference>
<dbReference type="InterPro" id="IPR023298">
    <property type="entry name" value="ATPase_P-typ_TM_dom_sf"/>
</dbReference>